<keyword evidence="1" id="KW-1133">Transmembrane helix</keyword>
<accession>A0ABU8L9H8</accession>
<dbReference type="RefSeq" id="WP_337331625.1">
    <property type="nucleotide sequence ID" value="NZ_JBBDGM010000004.1"/>
</dbReference>
<evidence type="ECO:0000313" key="2">
    <source>
        <dbReference type="EMBL" id="MEJ1087958.1"/>
    </source>
</evidence>
<reference evidence="2 3" key="1">
    <citation type="submission" date="2024-02" db="EMBL/GenBank/DDBJ databases">
        <authorList>
            <person name="Saticioglu I.B."/>
        </authorList>
    </citation>
    <scope>NUCLEOTIDE SEQUENCE [LARGE SCALE GENOMIC DNA]</scope>
    <source>
        <strain evidence="2 3">Mu-80</strain>
    </source>
</reference>
<organism evidence="2 3">
    <name type="scientific">Microbacterium bandirmense</name>
    <dbReference type="NCBI Taxonomy" id="3122050"/>
    <lineage>
        <taxon>Bacteria</taxon>
        <taxon>Bacillati</taxon>
        <taxon>Actinomycetota</taxon>
        <taxon>Actinomycetes</taxon>
        <taxon>Micrococcales</taxon>
        <taxon>Microbacteriaceae</taxon>
        <taxon>Microbacterium</taxon>
    </lineage>
</organism>
<gene>
    <name evidence="2" type="ORF">WDU99_06465</name>
</gene>
<evidence type="ECO:0008006" key="4">
    <source>
        <dbReference type="Google" id="ProtNLM"/>
    </source>
</evidence>
<feature type="transmembrane region" description="Helical" evidence="1">
    <location>
        <begin position="6"/>
        <end position="32"/>
    </location>
</feature>
<comment type="caution">
    <text evidence="2">The sequence shown here is derived from an EMBL/GenBank/DDBJ whole genome shotgun (WGS) entry which is preliminary data.</text>
</comment>
<proteinExistence type="predicted"/>
<evidence type="ECO:0000256" key="1">
    <source>
        <dbReference type="SAM" id="Phobius"/>
    </source>
</evidence>
<evidence type="ECO:0000313" key="3">
    <source>
        <dbReference type="Proteomes" id="UP001371224"/>
    </source>
</evidence>
<protein>
    <recommendedName>
        <fullName evidence="4">Hemagglutinin</fullName>
    </recommendedName>
</protein>
<keyword evidence="1" id="KW-0812">Transmembrane</keyword>
<dbReference type="Proteomes" id="UP001371224">
    <property type="component" value="Unassembled WGS sequence"/>
</dbReference>
<name>A0ABU8L9H8_9MICO</name>
<dbReference type="EMBL" id="JBBDGM010000004">
    <property type="protein sequence ID" value="MEJ1087958.1"/>
    <property type="molecule type" value="Genomic_DNA"/>
</dbReference>
<keyword evidence="3" id="KW-1185">Reference proteome</keyword>
<keyword evidence="1" id="KW-0472">Membrane</keyword>
<sequence length="74" mass="8434">MTEPQVWTLIGVFVAGLFGMLTLMSTMFVRVIRTEIGSLRSEISSEFRGINQRIDRLDSDVNALMKHTFGIQRD</sequence>